<dbReference type="Proteomes" id="UP000292685">
    <property type="component" value="Unassembled WGS sequence"/>
</dbReference>
<dbReference type="PANTHER" id="PTHR10353">
    <property type="entry name" value="GLYCOSYL HYDROLASE"/>
    <property type="match status" value="1"/>
</dbReference>
<feature type="binding site" evidence="8">
    <location>
        <position position="137"/>
    </location>
    <ligand>
        <name>substrate</name>
    </ligand>
</feature>
<feature type="binding site" evidence="8">
    <location>
        <position position="433"/>
    </location>
    <ligand>
        <name>substrate</name>
    </ligand>
</feature>
<evidence type="ECO:0000256" key="4">
    <source>
        <dbReference type="ARBA" id="ARBA00023277"/>
    </source>
</evidence>
<dbReference type="AlphaFoldDB" id="A0A4Q8AIJ8"/>
<keyword evidence="11" id="KW-1185">Reference proteome</keyword>
<protein>
    <recommendedName>
        <fullName evidence="9">Beta-glucosidase</fullName>
        <ecNumber evidence="9">3.2.1.21</ecNumber>
    </recommendedName>
</protein>
<dbReference type="Gene3D" id="3.20.20.80">
    <property type="entry name" value="Glycosidases"/>
    <property type="match status" value="1"/>
</dbReference>
<evidence type="ECO:0000313" key="10">
    <source>
        <dbReference type="EMBL" id="RZU63653.1"/>
    </source>
</evidence>
<dbReference type="EMBL" id="SHLA01000001">
    <property type="protein sequence ID" value="RZU63653.1"/>
    <property type="molecule type" value="Genomic_DNA"/>
</dbReference>
<dbReference type="GO" id="GO:0030245">
    <property type="term" value="P:cellulose catabolic process"/>
    <property type="evidence" value="ECO:0007669"/>
    <property type="project" value="UniProtKB-KW"/>
</dbReference>
<sequence length="491" mass="54575">MKTESSKQHTATPRQAPEVASEFPAGFLIGAATASYQIEGAVQEDGRIPSIWDTFSHTPGKTWNGDTGDIAVDHYHRFEQDLDLMADLGLQAYRFSIAWPRIVDADGQTNPAGIDFYSRLVDGLISRGIRPIATLYHWDLPQHLEDAGGWLNRETAYRFAEYAAEIAKALGDRVHTWTTLNEPWCSAYLGYGSGAHAPGLADGAAALRAVHHLNLAHGLAVPQLRRHSSNRPAVSATLNFHVVRGDDQEACRRIDALANRAFTGPMLRGEYDADLLEDTREVTDWSFVQEGDLELIHQPIDLLGVNYYSTVTVRMWDGEGEHVRNDGHKDMGGTPWPGSEHVEFLAQPGPFTDMGWNIAPDGLEDLLVSLHERYPELPLMITENGAAFPDVVATGEDGPCVHDELRVDYLVRHFAAAQAAIARGVDLRGYLVWSLLDNFEWGFGYAKRFGIVRVDYETQERLVKDSGHWLRQTISAHRQRSALEAPTETDA</sequence>
<feature type="binding site" evidence="8">
    <location>
        <position position="308"/>
    </location>
    <ligand>
        <name>substrate</name>
    </ligand>
</feature>
<evidence type="ECO:0000256" key="2">
    <source>
        <dbReference type="ARBA" id="ARBA00022801"/>
    </source>
</evidence>
<keyword evidence="2 9" id="KW-0378">Hydrolase</keyword>
<feature type="active site" description="Proton donor" evidence="7">
    <location>
        <position position="182"/>
    </location>
</feature>
<dbReference type="InterPro" id="IPR017853">
    <property type="entry name" value="GH"/>
</dbReference>
<reference evidence="10 11" key="1">
    <citation type="submission" date="2019-02" db="EMBL/GenBank/DDBJ databases">
        <title>Sequencing the genomes of 1000 actinobacteria strains.</title>
        <authorList>
            <person name="Klenk H.-P."/>
        </authorList>
    </citation>
    <scope>NUCLEOTIDE SEQUENCE [LARGE SCALE GENOMIC DNA]</scope>
    <source>
        <strain evidence="10 11">DSM 17364</strain>
    </source>
</reference>
<dbReference type="SUPFAM" id="SSF51445">
    <property type="entry name" value="(Trans)glycosidases"/>
    <property type="match status" value="1"/>
</dbReference>
<comment type="similarity">
    <text evidence="1 9">Belongs to the glycosyl hydrolase 1 family.</text>
</comment>
<dbReference type="GO" id="GO:0005829">
    <property type="term" value="C:cytosol"/>
    <property type="evidence" value="ECO:0007669"/>
    <property type="project" value="TreeGrafter"/>
</dbReference>
<keyword evidence="6" id="KW-0624">Polysaccharide degradation</keyword>
<evidence type="ECO:0000256" key="3">
    <source>
        <dbReference type="ARBA" id="ARBA00023001"/>
    </source>
</evidence>
<comment type="caution">
    <text evidence="10">The sequence shown here is derived from an EMBL/GenBank/DDBJ whole genome shotgun (WGS) entry which is preliminary data.</text>
</comment>
<feature type="active site" description="Nucleophile" evidence="7">
    <location>
        <position position="383"/>
    </location>
</feature>
<name>A0A4Q8AIJ8_9MICC</name>
<dbReference type="GO" id="GO:0008422">
    <property type="term" value="F:beta-glucosidase activity"/>
    <property type="evidence" value="ECO:0007669"/>
    <property type="project" value="UniProtKB-EC"/>
</dbReference>
<evidence type="ECO:0000256" key="5">
    <source>
        <dbReference type="ARBA" id="ARBA00023295"/>
    </source>
</evidence>
<dbReference type="InterPro" id="IPR001360">
    <property type="entry name" value="Glyco_hydro_1"/>
</dbReference>
<keyword evidence="5 9" id="KW-0326">Glycosidase</keyword>
<organism evidence="10 11">
    <name type="scientific">Zhihengliuella halotolerans</name>
    <dbReference type="NCBI Taxonomy" id="370736"/>
    <lineage>
        <taxon>Bacteria</taxon>
        <taxon>Bacillati</taxon>
        <taxon>Actinomycetota</taxon>
        <taxon>Actinomycetes</taxon>
        <taxon>Micrococcales</taxon>
        <taxon>Micrococcaceae</taxon>
        <taxon>Zhihengliuella</taxon>
    </lineage>
</organism>
<gene>
    <name evidence="10" type="ORF">EV380_3277</name>
</gene>
<evidence type="ECO:0000256" key="9">
    <source>
        <dbReference type="RuleBase" id="RU361175"/>
    </source>
</evidence>
<dbReference type="PRINTS" id="PR00131">
    <property type="entry name" value="GLHYDRLASE1"/>
</dbReference>
<dbReference type="InterPro" id="IPR017736">
    <property type="entry name" value="Glyco_hydro_1_beta-glucosidase"/>
</dbReference>
<feature type="binding site" evidence="8">
    <location>
        <position position="181"/>
    </location>
    <ligand>
        <name>substrate</name>
    </ligand>
</feature>
<dbReference type="PANTHER" id="PTHR10353:SF36">
    <property type="entry name" value="LP05116P"/>
    <property type="match status" value="1"/>
</dbReference>
<evidence type="ECO:0000256" key="6">
    <source>
        <dbReference type="ARBA" id="ARBA00023326"/>
    </source>
</evidence>
<comment type="catalytic activity">
    <reaction evidence="9">
        <text>Hydrolysis of terminal, non-reducing beta-D-glucosyl residues with release of beta-D-glucose.</text>
        <dbReference type="EC" id="3.2.1.21"/>
    </reaction>
</comment>
<feature type="binding site" evidence="8">
    <location>
        <begin position="440"/>
        <end position="441"/>
    </location>
    <ligand>
        <name>substrate</name>
    </ligand>
</feature>
<dbReference type="NCBIfam" id="TIGR03356">
    <property type="entry name" value="BGL"/>
    <property type="match status" value="1"/>
</dbReference>
<evidence type="ECO:0000256" key="7">
    <source>
        <dbReference type="PIRSR" id="PIRSR617736-1"/>
    </source>
</evidence>
<accession>A0A4Q8AIJ8</accession>
<evidence type="ECO:0000256" key="8">
    <source>
        <dbReference type="PIRSR" id="PIRSR617736-2"/>
    </source>
</evidence>
<proteinExistence type="inferred from homology"/>
<evidence type="ECO:0000256" key="1">
    <source>
        <dbReference type="ARBA" id="ARBA00010838"/>
    </source>
</evidence>
<keyword evidence="4" id="KW-0119">Carbohydrate metabolism</keyword>
<dbReference type="EC" id="3.2.1.21" evidence="9"/>
<evidence type="ECO:0000313" key="11">
    <source>
        <dbReference type="Proteomes" id="UP000292685"/>
    </source>
</evidence>
<dbReference type="FunFam" id="3.20.20.80:FF:000004">
    <property type="entry name" value="Beta-glucosidase 6-phospho-beta-glucosidase"/>
    <property type="match status" value="1"/>
</dbReference>
<feature type="binding site" evidence="8">
    <location>
        <position position="37"/>
    </location>
    <ligand>
        <name>substrate</name>
    </ligand>
</feature>
<keyword evidence="3" id="KW-0136">Cellulose degradation</keyword>
<dbReference type="Pfam" id="PF00232">
    <property type="entry name" value="Glyco_hydro_1"/>
    <property type="match status" value="1"/>
</dbReference>